<keyword evidence="1" id="KW-0812">Transmembrane</keyword>
<feature type="transmembrane region" description="Helical" evidence="1">
    <location>
        <begin position="107"/>
        <end position="129"/>
    </location>
</feature>
<feature type="transmembrane region" description="Helical" evidence="1">
    <location>
        <begin position="80"/>
        <end position="101"/>
    </location>
</feature>
<evidence type="ECO:0000313" key="2">
    <source>
        <dbReference type="EMBL" id="KAJ9135190.1"/>
    </source>
</evidence>
<dbReference type="InterPro" id="IPR045501">
    <property type="entry name" value="DUF6490"/>
</dbReference>
<accession>A0ABQ9KD72</accession>
<gene>
    <name evidence="2" type="ORF">P3X46_032399</name>
</gene>
<dbReference type="Proteomes" id="UP001174677">
    <property type="component" value="Chromosome 18"/>
</dbReference>
<reference evidence="2 3" key="1">
    <citation type="journal article" date="2023" name="Plant Biotechnol. J.">
        <title>Chromosome-level wild Hevea brasiliensis genome provides new tools for genomic-assisted breeding and valuable loci to elevate rubber yield.</title>
        <authorList>
            <person name="Cheng H."/>
            <person name="Song X."/>
            <person name="Hu Y."/>
            <person name="Wu T."/>
            <person name="Yang Q."/>
            <person name="An Z."/>
            <person name="Feng S."/>
            <person name="Deng Z."/>
            <person name="Wu W."/>
            <person name="Zeng X."/>
            <person name="Tu M."/>
            <person name="Wang X."/>
            <person name="Huang H."/>
        </authorList>
    </citation>
    <scope>NUCLEOTIDE SEQUENCE [LARGE SCALE GENOMIC DNA]</scope>
    <source>
        <strain evidence="2">MT/VB/25A 57/8</strain>
    </source>
</reference>
<organism evidence="2 3">
    <name type="scientific">Hevea brasiliensis</name>
    <name type="common">Para rubber tree</name>
    <name type="synonym">Siphonia brasiliensis</name>
    <dbReference type="NCBI Taxonomy" id="3981"/>
    <lineage>
        <taxon>Eukaryota</taxon>
        <taxon>Viridiplantae</taxon>
        <taxon>Streptophyta</taxon>
        <taxon>Embryophyta</taxon>
        <taxon>Tracheophyta</taxon>
        <taxon>Spermatophyta</taxon>
        <taxon>Magnoliopsida</taxon>
        <taxon>eudicotyledons</taxon>
        <taxon>Gunneridae</taxon>
        <taxon>Pentapetalae</taxon>
        <taxon>rosids</taxon>
        <taxon>fabids</taxon>
        <taxon>Malpighiales</taxon>
        <taxon>Euphorbiaceae</taxon>
        <taxon>Crotonoideae</taxon>
        <taxon>Micrandreae</taxon>
        <taxon>Hevea</taxon>
    </lineage>
</organism>
<evidence type="ECO:0000313" key="3">
    <source>
        <dbReference type="Proteomes" id="UP001174677"/>
    </source>
</evidence>
<keyword evidence="1" id="KW-1133">Transmembrane helix</keyword>
<dbReference type="PANTHER" id="PTHR46610:SF20">
    <property type="entry name" value="OS05G0181300 PROTEIN"/>
    <property type="match status" value="1"/>
</dbReference>
<protein>
    <submittedName>
        <fullName evidence="2">Uncharacterized protein</fullName>
    </submittedName>
</protein>
<keyword evidence="3" id="KW-1185">Reference proteome</keyword>
<dbReference type="PANTHER" id="PTHR46610">
    <property type="entry name" value="OS05G0181300 PROTEIN"/>
    <property type="match status" value="1"/>
</dbReference>
<proteinExistence type="predicted"/>
<sequence>MSPNHDSENPARSSTSSFAQSISCLYLTLNSITTIYRAYINNDMPMVAFIIFVYLGYFILDYCVVIYNRLPSKEESPKKEFLKVTIWGLSSAIFFGFSYQFSTFMSLFVVVPMYGFAIVSSVFLFYFYFLRDNNHSGCNSEILQSSCAVKNDNKSGVSTFENV</sequence>
<evidence type="ECO:0000256" key="1">
    <source>
        <dbReference type="SAM" id="Phobius"/>
    </source>
</evidence>
<comment type="caution">
    <text evidence="2">The sequence shown here is derived from an EMBL/GenBank/DDBJ whole genome shotgun (WGS) entry which is preliminary data.</text>
</comment>
<feature type="transmembrane region" description="Helical" evidence="1">
    <location>
        <begin position="46"/>
        <end position="68"/>
    </location>
</feature>
<dbReference type="Pfam" id="PF20100">
    <property type="entry name" value="DUF6490"/>
    <property type="match status" value="1"/>
</dbReference>
<name>A0ABQ9KD72_HEVBR</name>
<keyword evidence="1" id="KW-0472">Membrane</keyword>
<dbReference type="EMBL" id="JARPOI010000018">
    <property type="protein sequence ID" value="KAJ9135190.1"/>
    <property type="molecule type" value="Genomic_DNA"/>
</dbReference>